<keyword evidence="2" id="KW-0812">Transmembrane</keyword>
<dbReference type="Pfam" id="PF25547">
    <property type="entry name" value="WXG100_2"/>
    <property type="match status" value="1"/>
</dbReference>
<name>A0A840QBN3_9PSEU</name>
<feature type="compositionally biased region" description="Basic and acidic residues" evidence="1">
    <location>
        <begin position="2066"/>
        <end position="2086"/>
    </location>
</feature>
<feature type="region of interest" description="Disordered" evidence="1">
    <location>
        <begin position="2164"/>
        <end position="2224"/>
    </location>
</feature>
<dbReference type="Proteomes" id="UP000584374">
    <property type="component" value="Unassembled WGS sequence"/>
</dbReference>
<feature type="region of interest" description="Disordered" evidence="1">
    <location>
        <begin position="489"/>
        <end position="583"/>
    </location>
</feature>
<feature type="transmembrane region" description="Helical" evidence="2">
    <location>
        <begin position="112"/>
        <end position="139"/>
    </location>
</feature>
<dbReference type="RefSeq" id="WP_184728206.1">
    <property type="nucleotide sequence ID" value="NZ_JACHIW010000001.1"/>
</dbReference>
<feature type="compositionally biased region" description="Basic and acidic residues" evidence="1">
    <location>
        <begin position="574"/>
        <end position="583"/>
    </location>
</feature>
<feature type="compositionally biased region" description="Basic and acidic residues" evidence="1">
    <location>
        <begin position="1509"/>
        <end position="1519"/>
    </location>
</feature>
<evidence type="ECO:0000256" key="1">
    <source>
        <dbReference type="SAM" id="MobiDB-lite"/>
    </source>
</evidence>
<keyword evidence="2" id="KW-1133">Transmembrane helix</keyword>
<sequence length="2680" mass="280381">MSLLVPEEVRRLFQVLTGEDMTDADEDALFAVAERLEQGAVAVEVLDPVVREVMGQVRGGFSGKAADRFAERLDEFSPVLEAGGAGLRELAGFVRNLALQVQYLKFVTVGGLLLLLAEVAWAVAMAGLTGGASMAWLAARFAVMRFLLSRWWGQLFMRLAVAQVVGIGLQLLVEVGAQGAQFTLGTRKKWDGQLTGMAVGVGSFSALLAVPLSALGNVVGNAITKVLVRGLGDEIDAEVLTAAAKHAAEEHAQFYPLSSMARFADVVAKSVDDYTGMSVRAMWVARFGHGLGESLEEGLTEMLGEAGYGALSGQGAQWNPFSFTAGLSEAVGSGIGNLAGLALRGQLIPARRARDTSGGEKDSGGADTETDAVPSEDLKVAPRTQTGEIGPAKDLSNWDSTEPVPGSELVATELKPDRGSVGKSIPVTSGFLSTGFGAEKGTLGGGFGAPQSGFGATAKEDAAVLPSPSGTPSPDSLAYRASVLDRRVASPADGRAASGGVPRGVDDAIAGQDSKTDAREMPKDTASASWYADDESAPDELRDLDRPLTPPPPYSPPQGNELSHSHALGSGGPADRDHPSVDTSRVDAYKAVEDMRLVEPLAQLDDASAARSSLPGVGDVSDPLSDVAVSRYSQAAAVVPGSDVGATLPGQDFAWDGAIAPGVPAGRDSVAENADAARVGDDTTHSSMFPGSSGVVSPDGPLRLPDGAVRVSVPVDVAADGGVAEFVRDRVGDVGVSPVVLVSGDGSSPGVVVSSRQASVAARVLGRDVVALMPGYGRRGLRWMRFAPDEFRPRPVAGAIGLDPGAGGEYPTPNEVRLSGFGANTADRGVVAEWTASDLRREVDSARSVGGPREMALRIVRGTHDVVALIRGEAAISLNEVVVLVAAKVDEVGRGEAVRFSRELAARLDTQGSGLAIHAGAGSLSQTEVPAFGENAGNGHRPVEPGDGAVDPWLAGASWAESGPEEDFPILPEIVDTGAWDSIIDGAAWSPEELGDAAVDPGPEAVDAADRPESRKRLRELGRAEARRARDAGEPHSGATLAKKFGLSVSWGQQRLAEIRTEGAASRRAIRVREQDRLREEACVEARRARDAGERYTGAALGKAFGMSAAWGQRRLEEIRDERGKPRQALREQEQARANVREAARMEARRARDAGEPYSGKALGQKFGMGLAWGETRLNEIRGEGGGVRNAVGGSAGGASGSGGGGSAEGVPSVDVPADEWSQLVGELLAGEEFGGMSAESAFDPAAGPAFDPLAVAGWSGGDVGSGGGVSGDGLNEAGRWVFGADAADRVPGGMGTEMDSIAEDAAGLPADLNDAEADSAPESVDSLDRPDSPWLLKDEAAVEARRAHDASQPYTAEELGQKFGKSTEWGGQRLAEARTEVGANWRAVLAQEGKWLRVQARVEARRARDVGEPYIPESLAEKFGMSKTWARERLAEIKDDGGARRSVLPERQARERLREEARAEARRAHAGGAPYTGAALGKKFGKSRAWGHARLAETNDEGGATRKVPREQEGERLRETARVEARRARAGGAPYTAAALGLKFGMSMAWGKARLAEISGEGGATIASLQEEEREAARAEARGEARRARDAGEPYTAAALGKRFGKGQVWGWRRLAEISGEGGGHRSAAQVQEEARVEARRARDAGEPYTAVTLGKKFGKSRGWGGERLKEIRSEGGANRRAVLAQERAQELEEARAEARRARDAGEPHTGVTLGKEFGKGAVWGAQRLREIADEVGGGSGPGDGVPAEGIPSAGAAAAPSGLSRELASRPDSQGTGLGIRAGAGPDARAEDPVSEVAAPTESAGVPITRDFYPDVDAAFDSMDFRGWPSNVRRKASAGASRGRKRRRGDASDSVDEGAARRPAGPQPNFPISPEIGATSAAEGGLAGAYEQARVEARRARDAGEPYTGAALGAKFGKSAAWGKARLAEIKAEGGATRSALRGQEVERLREAARVEARRARDAGEPYTGAALGAKFGKSTTWGAARLAEISAEDGTARVLREKDQERAKLQEDARVEARRARDVGDPYTAAVLGERFGMSAAWGQRRLAEIRGEGGVTSSALRVQEGEQLREEARAEARRARNAGEPHSGAALGEKFGMSARWGERRLAEINAEGGAGRPDPRAEAPGFEESADSGQVGGAVVESADDLSSLDFDAALESWFDSPDGAGWPWGDDVLGAGPEDAGYLAVAESSGRNRDRRDDSGDETAERRPEEPADGAVDPVPEAVYAHEMPDITGLDGAELLNEAARTEAWWGRDDVPTEGVPSADLGGGERTESGPEEGFPILPEVVGTGVADGGRSGVESWPWGVDEAPDVAALDLGSGVAYVNVAELGLLDFGADAAEFGAGGLGSTADDAAWSPVEPGDGVVDLAPGAVDAVERPESAELPNEATRAKARRARNAGEPYSGSKRLAEIRGGSGVTRSAVRGQEGERLREEARVEARRARDAGEPYSCSALGEKFGKSAMWGQRRLAEIRGGSGVARSAREQLSAQRERLREEARVEARRARDAGEPHTSETLGKRFGKSVTWGWQRLVELRNEGGAAPSVSRRRKRGRDRIAEINEVGGPAGEASGSAGGVLAGGFSDGVGGEWPQLEVESVGVAGWTESVPRTEIEWARSVGGPRDVAVRIVQGTHDVVALAREDADVSLDDVVALVAAKVGEVGRDEAVLFSRELAARLET</sequence>
<evidence type="ECO:0000259" key="3">
    <source>
        <dbReference type="Pfam" id="PF25547"/>
    </source>
</evidence>
<keyword evidence="5" id="KW-1185">Reference proteome</keyword>
<dbReference type="EMBL" id="JACHIW010000001">
    <property type="protein sequence ID" value="MBB5157210.1"/>
    <property type="molecule type" value="Genomic_DNA"/>
</dbReference>
<dbReference type="InterPro" id="IPR057746">
    <property type="entry name" value="CpnT-like_N"/>
</dbReference>
<feature type="region of interest" description="Disordered" evidence="1">
    <location>
        <begin position="1824"/>
        <end position="1879"/>
    </location>
</feature>
<accession>A0A840QBN3</accession>
<feature type="region of interest" description="Disordered" evidence="1">
    <location>
        <begin position="1735"/>
        <end position="1803"/>
    </location>
</feature>
<feature type="domain" description="Outer membrane channel protein CpnT-like N-terminal" evidence="3">
    <location>
        <begin position="23"/>
        <end position="143"/>
    </location>
</feature>
<feature type="region of interest" description="Disordered" evidence="1">
    <location>
        <begin position="2415"/>
        <end position="2434"/>
    </location>
</feature>
<organism evidence="4 5">
    <name type="scientific">Saccharopolyspora phatthalungensis</name>
    <dbReference type="NCBI Taxonomy" id="664693"/>
    <lineage>
        <taxon>Bacteria</taxon>
        <taxon>Bacillati</taxon>
        <taxon>Actinomycetota</taxon>
        <taxon>Actinomycetes</taxon>
        <taxon>Pseudonocardiales</taxon>
        <taxon>Pseudonocardiaceae</taxon>
        <taxon>Saccharopolyspora</taxon>
    </lineage>
</organism>
<evidence type="ECO:0000313" key="5">
    <source>
        <dbReference type="Proteomes" id="UP000584374"/>
    </source>
</evidence>
<feature type="compositionally biased region" description="Basic and acidic residues" evidence="1">
    <location>
        <begin position="514"/>
        <end position="523"/>
    </location>
</feature>
<feature type="region of interest" description="Disordered" evidence="1">
    <location>
        <begin position="1313"/>
        <end position="1333"/>
    </location>
</feature>
<feature type="compositionally biased region" description="Basic and acidic residues" evidence="1">
    <location>
        <begin position="2195"/>
        <end position="2215"/>
    </location>
</feature>
<keyword evidence="2" id="KW-0472">Membrane</keyword>
<feature type="region of interest" description="Disordered" evidence="1">
    <location>
        <begin position="351"/>
        <end position="405"/>
    </location>
</feature>
<proteinExistence type="predicted"/>
<feature type="compositionally biased region" description="Basic residues" evidence="1">
    <location>
        <begin position="1833"/>
        <end position="1849"/>
    </location>
</feature>
<protein>
    <recommendedName>
        <fullName evidence="3">Outer membrane channel protein CpnT-like N-terminal domain-containing protein</fullName>
    </recommendedName>
</protein>
<feature type="transmembrane region" description="Helical" evidence="2">
    <location>
        <begin position="151"/>
        <end position="173"/>
    </location>
</feature>
<feature type="region of interest" description="Disordered" evidence="1">
    <location>
        <begin position="1497"/>
        <end position="1519"/>
    </location>
</feature>
<evidence type="ECO:0000256" key="2">
    <source>
        <dbReference type="SAM" id="Phobius"/>
    </source>
</evidence>
<reference evidence="4 5" key="1">
    <citation type="submission" date="2020-08" db="EMBL/GenBank/DDBJ databases">
        <title>Sequencing the genomes of 1000 actinobacteria strains.</title>
        <authorList>
            <person name="Klenk H.-P."/>
        </authorList>
    </citation>
    <scope>NUCLEOTIDE SEQUENCE [LARGE SCALE GENOMIC DNA]</scope>
    <source>
        <strain evidence="4 5">DSM 45584</strain>
    </source>
</reference>
<feature type="compositionally biased region" description="Basic and acidic residues" evidence="1">
    <location>
        <begin position="352"/>
        <end position="364"/>
    </location>
</feature>
<gene>
    <name evidence="4" type="ORF">BJ970_004744</name>
</gene>
<feature type="compositionally biased region" description="Gly residues" evidence="1">
    <location>
        <begin position="1189"/>
        <end position="1208"/>
    </location>
</feature>
<feature type="compositionally biased region" description="Low complexity" evidence="1">
    <location>
        <begin position="1746"/>
        <end position="1765"/>
    </location>
</feature>
<feature type="transmembrane region" description="Helical" evidence="2">
    <location>
        <begin position="194"/>
        <end position="215"/>
    </location>
</feature>
<feature type="region of interest" description="Disordered" evidence="1">
    <location>
        <begin position="2065"/>
        <end position="2093"/>
    </location>
</feature>
<comment type="caution">
    <text evidence="4">The sequence shown here is derived from an EMBL/GenBank/DDBJ whole genome shotgun (WGS) entry which is preliminary data.</text>
</comment>
<feature type="region of interest" description="Disordered" evidence="1">
    <location>
        <begin position="2110"/>
        <end position="2145"/>
    </location>
</feature>
<evidence type="ECO:0000313" key="4">
    <source>
        <dbReference type="EMBL" id="MBB5157210.1"/>
    </source>
</evidence>
<feature type="region of interest" description="Disordered" evidence="1">
    <location>
        <begin position="1189"/>
        <end position="1211"/>
    </location>
</feature>
<feature type="region of interest" description="Disordered" evidence="1">
    <location>
        <begin position="2258"/>
        <end position="2285"/>
    </location>
</feature>